<name>A0A240E5H1_9GAMM</name>
<dbReference type="RefSeq" id="WP_097077748.1">
    <property type="nucleotide sequence ID" value="NZ_BAABHT010000020.1"/>
</dbReference>
<feature type="transmembrane region" description="Helical" evidence="5">
    <location>
        <begin position="20"/>
        <end position="44"/>
    </location>
</feature>
<evidence type="ECO:0000259" key="6">
    <source>
        <dbReference type="PROSITE" id="PS50850"/>
    </source>
</evidence>
<evidence type="ECO:0000313" key="7">
    <source>
        <dbReference type="EMBL" id="SNX43459.1"/>
    </source>
</evidence>
<dbReference type="GO" id="GO:0005886">
    <property type="term" value="C:plasma membrane"/>
    <property type="evidence" value="ECO:0007669"/>
    <property type="project" value="TreeGrafter"/>
</dbReference>
<dbReference type="InterPro" id="IPR036259">
    <property type="entry name" value="MFS_trans_sf"/>
</dbReference>
<dbReference type="PANTHER" id="PTHR23508:SF10">
    <property type="entry name" value="CARBOXYLIC ACID TRANSPORTER PROTEIN HOMOLOG"/>
    <property type="match status" value="1"/>
</dbReference>
<evidence type="ECO:0000313" key="8">
    <source>
        <dbReference type="Proteomes" id="UP000219042"/>
    </source>
</evidence>
<evidence type="ECO:0000256" key="1">
    <source>
        <dbReference type="ARBA" id="ARBA00004141"/>
    </source>
</evidence>
<evidence type="ECO:0000256" key="4">
    <source>
        <dbReference type="ARBA" id="ARBA00023136"/>
    </source>
</evidence>
<evidence type="ECO:0000256" key="3">
    <source>
        <dbReference type="ARBA" id="ARBA00022989"/>
    </source>
</evidence>
<keyword evidence="8" id="KW-1185">Reference proteome</keyword>
<reference evidence="8" key="1">
    <citation type="submission" date="2016-09" db="EMBL/GenBank/DDBJ databases">
        <authorList>
            <person name="Varghese N."/>
            <person name="Submissions S."/>
        </authorList>
    </citation>
    <scope>NUCLEOTIDE SEQUENCE [LARGE SCALE GENOMIC DNA]</scope>
    <source>
        <strain evidence="8">ANC 4466</strain>
    </source>
</reference>
<dbReference type="InterPro" id="IPR011701">
    <property type="entry name" value="MFS"/>
</dbReference>
<keyword evidence="2 5" id="KW-0812">Transmembrane</keyword>
<evidence type="ECO:0000256" key="5">
    <source>
        <dbReference type="SAM" id="Phobius"/>
    </source>
</evidence>
<feature type="domain" description="Major facilitator superfamily (MFS) profile" evidence="6">
    <location>
        <begin position="22"/>
        <end position="437"/>
    </location>
</feature>
<dbReference type="Pfam" id="PF07690">
    <property type="entry name" value="MFS_1"/>
    <property type="match status" value="1"/>
</dbReference>
<evidence type="ECO:0000256" key="2">
    <source>
        <dbReference type="ARBA" id="ARBA00022692"/>
    </source>
</evidence>
<dbReference type="EMBL" id="OANT01000001">
    <property type="protein sequence ID" value="SNX43459.1"/>
    <property type="molecule type" value="Genomic_DNA"/>
</dbReference>
<dbReference type="PROSITE" id="PS00217">
    <property type="entry name" value="SUGAR_TRANSPORT_2"/>
    <property type="match status" value="1"/>
</dbReference>
<feature type="transmembrane region" description="Helical" evidence="5">
    <location>
        <begin position="344"/>
        <end position="370"/>
    </location>
</feature>
<feature type="transmembrane region" description="Helical" evidence="5">
    <location>
        <begin position="147"/>
        <end position="169"/>
    </location>
</feature>
<dbReference type="Proteomes" id="UP000219042">
    <property type="component" value="Unassembled WGS sequence"/>
</dbReference>
<proteinExistence type="predicted"/>
<dbReference type="PROSITE" id="PS50850">
    <property type="entry name" value="MFS"/>
    <property type="match status" value="1"/>
</dbReference>
<feature type="transmembrane region" description="Helical" evidence="5">
    <location>
        <begin position="56"/>
        <end position="76"/>
    </location>
</feature>
<protein>
    <submittedName>
        <fullName evidence="7">Benzoate transport</fullName>
    </submittedName>
</protein>
<gene>
    <name evidence="7" type="ORF">SAMN05421731_101501</name>
</gene>
<feature type="transmembrane region" description="Helical" evidence="5">
    <location>
        <begin position="113"/>
        <end position="135"/>
    </location>
</feature>
<keyword evidence="3 5" id="KW-1133">Transmembrane helix</keyword>
<feature type="transmembrane region" description="Helical" evidence="5">
    <location>
        <begin position="293"/>
        <end position="311"/>
    </location>
</feature>
<dbReference type="OrthoDB" id="7066727at2"/>
<dbReference type="AlphaFoldDB" id="A0A240E5H1"/>
<feature type="transmembrane region" description="Helical" evidence="5">
    <location>
        <begin position="175"/>
        <end position="196"/>
    </location>
</feature>
<feature type="transmembrane region" description="Helical" evidence="5">
    <location>
        <begin position="382"/>
        <end position="402"/>
    </location>
</feature>
<accession>A0A240E5H1</accession>
<dbReference type="Gene3D" id="1.20.1250.20">
    <property type="entry name" value="MFS general substrate transporter like domains"/>
    <property type="match status" value="1"/>
</dbReference>
<dbReference type="SUPFAM" id="SSF103473">
    <property type="entry name" value="MFS general substrate transporter"/>
    <property type="match status" value="1"/>
</dbReference>
<feature type="transmembrane region" description="Helical" evidence="5">
    <location>
        <begin position="318"/>
        <end position="338"/>
    </location>
</feature>
<keyword evidence="4 5" id="KW-0472">Membrane</keyword>
<organism evidence="7 8">
    <name type="scientific">Acinetobacter puyangensis</name>
    <dbReference type="NCBI Taxonomy" id="1096779"/>
    <lineage>
        <taxon>Bacteria</taxon>
        <taxon>Pseudomonadati</taxon>
        <taxon>Pseudomonadota</taxon>
        <taxon>Gammaproteobacteria</taxon>
        <taxon>Moraxellales</taxon>
        <taxon>Moraxellaceae</taxon>
        <taxon>Acinetobacter</taxon>
    </lineage>
</organism>
<dbReference type="PANTHER" id="PTHR23508">
    <property type="entry name" value="CARBOXYLIC ACID TRANSPORTER PROTEIN HOMOLOG"/>
    <property type="match status" value="1"/>
</dbReference>
<comment type="subcellular location">
    <subcellularLocation>
        <location evidence="1">Membrane</location>
        <topology evidence="1">Multi-pass membrane protein</topology>
    </subcellularLocation>
</comment>
<feature type="transmembrane region" description="Helical" evidence="5">
    <location>
        <begin position="414"/>
        <end position="434"/>
    </location>
</feature>
<dbReference type="InterPro" id="IPR005829">
    <property type="entry name" value="Sugar_transporter_CS"/>
</dbReference>
<dbReference type="InterPro" id="IPR020846">
    <property type="entry name" value="MFS_dom"/>
</dbReference>
<feature type="transmembrane region" description="Helical" evidence="5">
    <location>
        <begin position="251"/>
        <end position="273"/>
    </location>
</feature>
<sequence>MFIHPIKNDIDTLPMSKFQWIIITICFLLYVVDGYDFMVMAYVASAVSGELALNGTQVGTLISAGIIGMTVGSLCIAPLGDKLGRRKLVLISAFICGMSMVAATFAHSFNQLAFTRFIAGIGIGGIQISCMVLTAEFSAKKVRGFNLALLSAGYGLGATIGGVLAGVFIEHHSWRHAFMFGGVSTLILFLVAYIYIPESIDYLLHKQPKNALAKINVVLAKFKRNLINELPIITVTEQQQGTIRQLFTARYFAQTICLWVAMFFLLYGFYFVMGWTPKIMAQSGLSPQAGVQIGMWVSLGSILGSLTLGLLTTRFKIFHIQTVFLLCVALTIFVFVNMTHNLGFLPVISVVLGFFLNGCMAGIYTISALVYDSEVRSTGVGFATGLGRFGGISSPIIAGYFLDHGISPLSLYGYYLFIFILAAIAIVILTKLYYSKNDPQLAKQLIKS</sequence>
<dbReference type="GO" id="GO:0046943">
    <property type="term" value="F:carboxylic acid transmembrane transporter activity"/>
    <property type="evidence" value="ECO:0007669"/>
    <property type="project" value="TreeGrafter"/>
</dbReference>
<feature type="transmembrane region" description="Helical" evidence="5">
    <location>
        <begin position="88"/>
        <end position="107"/>
    </location>
</feature>